<accession>A0A0N4VDP9</accession>
<reference evidence="2 3" key="2">
    <citation type="submission" date="2018-10" db="EMBL/GenBank/DDBJ databases">
        <authorList>
            <consortium name="Pathogen Informatics"/>
        </authorList>
    </citation>
    <scope>NUCLEOTIDE SEQUENCE [LARGE SCALE GENOMIC DNA]</scope>
</reference>
<feature type="transmembrane region" description="Helical" evidence="1">
    <location>
        <begin position="21"/>
        <end position="43"/>
    </location>
</feature>
<keyword evidence="1" id="KW-0812">Transmembrane</keyword>
<evidence type="ECO:0000313" key="3">
    <source>
        <dbReference type="Proteomes" id="UP000274131"/>
    </source>
</evidence>
<keyword evidence="3" id="KW-1185">Reference proteome</keyword>
<evidence type="ECO:0000313" key="4">
    <source>
        <dbReference type="WBParaSite" id="EVEC_0000874101-mRNA-1"/>
    </source>
</evidence>
<name>A0A0N4VDP9_ENTVE</name>
<evidence type="ECO:0000256" key="1">
    <source>
        <dbReference type="SAM" id="Phobius"/>
    </source>
</evidence>
<keyword evidence="1" id="KW-0472">Membrane</keyword>
<sequence>MLMKRLTIQMLTIQKTVVAENFSIFSECAIFLFAFLTVFIGHIC</sequence>
<protein>
    <submittedName>
        <fullName evidence="2 4">Uncharacterized protein</fullName>
    </submittedName>
</protein>
<dbReference type="EMBL" id="UXUI01009323">
    <property type="protein sequence ID" value="VDD93474.1"/>
    <property type="molecule type" value="Genomic_DNA"/>
</dbReference>
<proteinExistence type="predicted"/>
<reference evidence="4" key="1">
    <citation type="submission" date="2017-02" db="UniProtKB">
        <authorList>
            <consortium name="WormBaseParasite"/>
        </authorList>
    </citation>
    <scope>IDENTIFICATION</scope>
</reference>
<dbReference type="AlphaFoldDB" id="A0A0N4VDP9"/>
<organism evidence="4">
    <name type="scientific">Enterobius vermicularis</name>
    <name type="common">Human pinworm</name>
    <dbReference type="NCBI Taxonomy" id="51028"/>
    <lineage>
        <taxon>Eukaryota</taxon>
        <taxon>Metazoa</taxon>
        <taxon>Ecdysozoa</taxon>
        <taxon>Nematoda</taxon>
        <taxon>Chromadorea</taxon>
        <taxon>Rhabditida</taxon>
        <taxon>Spirurina</taxon>
        <taxon>Oxyuridomorpha</taxon>
        <taxon>Oxyuroidea</taxon>
        <taxon>Oxyuridae</taxon>
        <taxon>Enterobius</taxon>
    </lineage>
</organism>
<dbReference type="WBParaSite" id="EVEC_0000874101-mRNA-1">
    <property type="protein sequence ID" value="EVEC_0000874101-mRNA-1"/>
    <property type="gene ID" value="EVEC_0000874101"/>
</dbReference>
<dbReference type="Proteomes" id="UP000274131">
    <property type="component" value="Unassembled WGS sequence"/>
</dbReference>
<gene>
    <name evidence="2" type="ORF">EVEC_LOCUS8225</name>
</gene>
<keyword evidence="1" id="KW-1133">Transmembrane helix</keyword>
<evidence type="ECO:0000313" key="2">
    <source>
        <dbReference type="EMBL" id="VDD93474.1"/>
    </source>
</evidence>